<dbReference type="AlphaFoldDB" id="A0A396GNS3"/>
<sequence>MNSLLRSDSTKFLNFSSHDCNLMIFILFRISEVDRRRSSCAIINCDRQFCRTLPNGTLRSPHIRRGTKPGRAPIPTTKKRTPIERTSCNTEVHAI</sequence>
<proteinExistence type="predicted"/>
<gene>
    <name evidence="1" type="ORF">MtrunA17_Chr8g0353551</name>
</gene>
<evidence type="ECO:0000313" key="1">
    <source>
        <dbReference type="EMBL" id="RHN40325.1"/>
    </source>
</evidence>
<dbReference type="Gramene" id="rna46468">
    <property type="protein sequence ID" value="RHN40325.1"/>
    <property type="gene ID" value="gene46468"/>
</dbReference>
<dbReference type="Proteomes" id="UP000265566">
    <property type="component" value="Chromosome 8"/>
</dbReference>
<reference evidence="2" key="1">
    <citation type="journal article" date="2018" name="Nat. Plants">
        <title>Whole-genome landscape of Medicago truncatula symbiotic genes.</title>
        <authorList>
            <person name="Pecrix Y."/>
            <person name="Staton S.E."/>
            <person name="Sallet E."/>
            <person name="Lelandais-Briere C."/>
            <person name="Moreau S."/>
            <person name="Carrere S."/>
            <person name="Blein T."/>
            <person name="Jardinaud M.F."/>
            <person name="Latrasse D."/>
            <person name="Zouine M."/>
            <person name="Zahm M."/>
            <person name="Kreplak J."/>
            <person name="Mayjonade B."/>
            <person name="Satge C."/>
            <person name="Perez M."/>
            <person name="Cauet S."/>
            <person name="Marande W."/>
            <person name="Chantry-Darmon C."/>
            <person name="Lopez-Roques C."/>
            <person name="Bouchez O."/>
            <person name="Berard A."/>
            <person name="Debelle F."/>
            <person name="Munos S."/>
            <person name="Bendahmane A."/>
            <person name="Berges H."/>
            <person name="Niebel A."/>
            <person name="Buitink J."/>
            <person name="Frugier F."/>
            <person name="Benhamed M."/>
            <person name="Crespi M."/>
            <person name="Gouzy J."/>
            <person name="Gamas P."/>
        </authorList>
    </citation>
    <scope>NUCLEOTIDE SEQUENCE [LARGE SCALE GENOMIC DNA]</scope>
    <source>
        <strain evidence="2">cv. Jemalong A17</strain>
    </source>
</reference>
<comment type="caution">
    <text evidence="1">The sequence shown here is derived from an EMBL/GenBank/DDBJ whole genome shotgun (WGS) entry which is preliminary data.</text>
</comment>
<name>A0A396GNS3_MEDTR</name>
<accession>A0A396GNS3</accession>
<evidence type="ECO:0000313" key="2">
    <source>
        <dbReference type="Proteomes" id="UP000265566"/>
    </source>
</evidence>
<protein>
    <submittedName>
        <fullName evidence="1">Uncharacterized protein</fullName>
    </submittedName>
</protein>
<organism evidence="1 2">
    <name type="scientific">Medicago truncatula</name>
    <name type="common">Barrel medic</name>
    <name type="synonym">Medicago tribuloides</name>
    <dbReference type="NCBI Taxonomy" id="3880"/>
    <lineage>
        <taxon>Eukaryota</taxon>
        <taxon>Viridiplantae</taxon>
        <taxon>Streptophyta</taxon>
        <taxon>Embryophyta</taxon>
        <taxon>Tracheophyta</taxon>
        <taxon>Spermatophyta</taxon>
        <taxon>Magnoliopsida</taxon>
        <taxon>eudicotyledons</taxon>
        <taxon>Gunneridae</taxon>
        <taxon>Pentapetalae</taxon>
        <taxon>rosids</taxon>
        <taxon>fabids</taxon>
        <taxon>Fabales</taxon>
        <taxon>Fabaceae</taxon>
        <taxon>Papilionoideae</taxon>
        <taxon>50 kb inversion clade</taxon>
        <taxon>NPAAA clade</taxon>
        <taxon>Hologalegina</taxon>
        <taxon>IRL clade</taxon>
        <taxon>Trifolieae</taxon>
        <taxon>Medicago</taxon>
    </lineage>
</organism>
<dbReference type="EMBL" id="PSQE01000008">
    <property type="protein sequence ID" value="RHN40325.1"/>
    <property type="molecule type" value="Genomic_DNA"/>
</dbReference>